<evidence type="ECO:0000256" key="14">
    <source>
        <dbReference type="ARBA" id="ARBA00081269"/>
    </source>
</evidence>
<dbReference type="AlphaFoldDB" id="A0A4X2K6Q8"/>
<gene>
    <name evidence="16" type="primary">LOC114028511</name>
    <name evidence="17" type="synonym">LOC114028512</name>
</gene>
<name>A0A4X2K6Q8_VOMUR</name>
<keyword evidence="18" id="KW-1185">Reference proteome</keyword>
<keyword evidence="8" id="KW-0325">Glycoprotein</keyword>
<keyword evidence="9" id="KW-0458">Lysosome</keyword>
<evidence type="ECO:0000313" key="17">
    <source>
        <dbReference type="Ensembl" id="ENSVURP00010017289.1"/>
    </source>
</evidence>
<dbReference type="Pfam" id="PF04193">
    <property type="entry name" value="PQ-loop"/>
    <property type="match status" value="2"/>
</dbReference>
<evidence type="ECO:0000256" key="4">
    <source>
        <dbReference type="ARBA" id="ARBA00022737"/>
    </source>
</evidence>
<evidence type="ECO:0000256" key="2">
    <source>
        <dbReference type="ARBA" id="ARBA00022448"/>
    </source>
</evidence>
<evidence type="ECO:0000256" key="8">
    <source>
        <dbReference type="ARBA" id="ARBA00023180"/>
    </source>
</evidence>
<comment type="function">
    <text evidence="11">Amino acid transporter that specifically mediates the pH-dependent export of the cationic amino acids arginine, histidine and lysine from lysosomes.</text>
</comment>
<feature type="transmembrane region" description="Helical" evidence="15">
    <location>
        <begin position="218"/>
        <end position="239"/>
    </location>
</feature>
<feature type="transmembrane region" description="Helical" evidence="15">
    <location>
        <begin position="40"/>
        <end position="62"/>
    </location>
</feature>
<keyword evidence="5" id="KW-0029">Amino-acid transport</keyword>
<dbReference type="InterPro" id="IPR051415">
    <property type="entry name" value="LAAT-1"/>
</dbReference>
<keyword evidence="3 15" id="KW-0812">Transmembrane</keyword>
<dbReference type="Ensembl" id="ENSVURT00010019639.1">
    <property type="protein sequence ID" value="ENSVURP00010017289.1"/>
    <property type="gene ID" value="ENSVURG00010013207.1"/>
</dbReference>
<keyword evidence="2" id="KW-0813">Transport</keyword>
<evidence type="ECO:0000256" key="1">
    <source>
        <dbReference type="ARBA" id="ARBA00004155"/>
    </source>
</evidence>
<dbReference type="PANTHER" id="PTHR16201:SF36">
    <property type="entry name" value="LYSOSOMAL AMINO ACID TRANSPORTER 1 HOMOLOG"/>
    <property type="match status" value="1"/>
</dbReference>
<dbReference type="FunFam" id="1.20.1280.290:FF:000017">
    <property type="entry name" value="lysosomal amino acid transporter 1 homolog"/>
    <property type="match status" value="1"/>
</dbReference>
<dbReference type="GeneID" id="114028511"/>
<evidence type="ECO:0000256" key="12">
    <source>
        <dbReference type="ARBA" id="ARBA00068323"/>
    </source>
</evidence>
<dbReference type="Ensembl" id="ENSVURT00010006526.1">
    <property type="protein sequence ID" value="ENSVURP00010005771.1"/>
    <property type="gene ID" value="ENSVURG00010004488.1"/>
</dbReference>
<feature type="transmembrane region" description="Helical" evidence="15">
    <location>
        <begin position="186"/>
        <end position="206"/>
    </location>
</feature>
<evidence type="ECO:0000256" key="11">
    <source>
        <dbReference type="ARBA" id="ARBA00056009"/>
    </source>
</evidence>
<keyword evidence="7 15" id="KW-0472">Membrane</keyword>
<feature type="transmembrane region" description="Helical" evidence="15">
    <location>
        <begin position="259"/>
        <end position="280"/>
    </location>
</feature>
<feature type="transmembrane region" description="Helical" evidence="15">
    <location>
        <begin position="135"/>
        <end position="155"/>
    </location>
</feature>
<dbReference type="Proteomes" id="UP000314987">
    <property type="component" value="Unassembled WGS sequence"/>
</dbReference>
<evidence type="ECO:0000256" key="5">
    <source>
        <dbReference type="ARBA" id="ARBA00022970"/>
    </source>
</evidence>
<keyword evidence="4" id="KW-0677">Repeat</keyword>
<dbReference type="RefSeq" id="XP_027698575.1">
    <property type="nucleotide sequence ID" value="XM_027842774.1"/>
</dbReference>
<protein>
    <recommendedName>
        <fullName evidence="12">Lysosomal amino acid transporter 1 homolog</fullName>
    </recommendedName>
    <alternativeName>
        <fullName evidence="13">PQ-loop repeat-containing protein 2</fullName>
    </alternativeName>
    <alternativeName>
        <fullName evidence="14">Solute carrier family 66 member 1</fullName>
    </alternativeName>
</protein>
<dbReference type="STRING" id="29139.ENSVURP00010005771"/>
<evidence type="ECO:0000256" key="3">
    <source>
        <dbReference type="ARBA" id="ARBA00022692"/>
    </source>
</evidence>
<dbReference type="SMART" id="SM00679">
    <property type="entry name" value="CTNS"/>
    <property type="match status" value="2"/>
</dbReference>
<dbReference type="PANTHER" id="PTHR16201">
    <property type="entry name" value="SEVEN TRANSMEMBRANE PROTEIN 1-RELATED"/>
    <property type="match status" value="1"/>
</dbReference>
<proteinExistence type="inferred from homology"/>
<dbReference type="Gene3D" id="1.20.1280.290">
    <property type="match status" value="2"/>
</dbReference>
<accession>A0A4X2K6Q8</accession>
<reference evidence="16" key="2">
    <citation type="submission" date="2025-05" db="UniProtKB">
        <authorList>
            <consortium name="Ensembl"/>
        </authorList>
    </citation>
    <scope>IDENTIFICATION</scope>
</reference>
<evidence type="ECO:0000256" key="7">
    <source>
        <dbReference type="ARBA" id="ARBA00023136"/>
    </source>
</evidence>
<feature type="transmembrane region" description="Helical" evidence="15">
    <location>
        <begin position="106"/>
        <end position="123"/>
    </location>
</feature>
<dbReference type="GO" id="GO:0015189">
    <property type="term" value="F:L-lysine transmembrane transporter activity"/>
    <property type="evidence" value="ECO:0007669"/>
    <property type="project" value="TreeGrafter"/>
</dbReference>
<comment type="subcellular location">
    <subcellularLocation>
        <location evidence="1">Lysosome membrane</location>
        <topology evidence="1">Multi-pass membrane protein</topology>
    </subcellularLocation>
</comment>
<dbReference type="InterPro" id="IPR006603">
    <property type="entry name" value="PQ-loop_rpt"/>
</dbReference>
<comment type="similarity">
    <text evidence="10">Belongs to the laat-1 family.</text>
</comment>
<evidence type="ECO:0000256" key="13">
    <source>
        <dbReference type="ARBA" id="ARBA00079342"/>
    </source>
</evidence>
<evidence type="ECO:0000313" key="16">
    <source>
        <dbReference type="Ensembl" id="ENSVURP00010005771.1"/>
    </source>
</evidence>
<dbReference type="GO" id="GO:0080144">
    <property type="term" value="P:intracellular amino acid homeostasis"/>
    <property type="evidence" value="ECO:0007669"/>
    <property type="project" value="UniProtKB-ARBA"/>
</dbReference>
<evidence type="ECO:0000256" key="10">
    <source>
        <dbReference type="ARBA" id="ARBA00038039"/>
    </source>
</evidence>
<feature type="transmembrane region" description="Helical" evidence="15">
    <location>
        <begin position="74"/>
        <end position="94"/>
    </location>
</feature>
<organism evidence="16 18">
    <name type="scientific">Vombatus ursinus</name>
    <name type="common">Common wombat</name>
    <dbReference type="NCBI Taxonomy" id="29139"/>
    <lineage>
        <taxon>Eukaryota</taxon>
        <taxon>Metazoa</taxon>
        <taxon>Chordata</taxon>
        <taxon>Craniata</taxon>
        <taxon>Vertebrata</taxon>
        <taxon>Euteleostomi</taxon>
        <taxon>Mammalia</taxon>
        <taxon>Metatheria</taxon>
        <taxon>Diprotodontia</taxon>
        <taxon>Vombatidae</taxon>
        <taxon>Vombatus</taxon>
    </lineage>
</organism>
<dbReference type="OrthoDB" id="8048523at2759"/>
<evidence type="ECO:0000256" key="6">
    <source>
        <dbReference type="ARBA" id="ARBA00022989"/>
    </source>
</evidence>
<dbReference type="GO" id="GO:0005765">
    <property type="term" value="C:lysosomal membrane"/>
    <property type="evidence" value="ECO:0007669"/>
    <property type="project" value="UniProtKB-SubCell"/>
</dbReference>
<evidence type="ECO:0000256" key="15">
    <source>
        <dbReference type="SAM" id="Phobius"/>
    </source>
</evidence>
<dbReference type="FunFam" id="1.20.1280.290:FF:000013">
    <property type="entry name" value="lysosomal amino acid transporter 1 homolog"/>
    <property type="match status" value="1"/>
</dbReference>
<dbReference type="OMA" id="DMCIFIQ"/>
<reference evidence="18" key="1">
    <citation type="submission" date="2018-12" db="EMBL/GenBank/DDBJ databases">
        <authorList>
            <person name="Yazar S."/>
        </authorList>
    </citation>
    <scope>NUCLEOTIDE SEQUENCE [LARGE SCALE GENOMIC DNA]</scope>
</reference>
<keyword evidence="6 15" id="KW-1133">Transmembrane helix</keyword>
<sequence>MVWKNFGSNVLAAENFSSCPNGSPWIWDLFNECAQDGWDLASVILGLTSIVCFIAAAFPQYIKACRTGNMDQAISVWFLMGWLGGDSCNLIGSFLASQLPLQTYTAIYYVLADLLMISLYFYYKFRNRRSLISAPINAVFLFISFGAVSASPLLLQLSPSSPQEVFRSRTLLNIEPADKPFTKQEIVGFTIGSISSVLYLTSRLPQIYTNFRRKSTQGISYSLFALVILGNMMYGLSVLLKNPEAGQTESSFLLHHLPWLIGSLGVLLLDVIISIQFLIYRKQPSSAEREPLLGQDPS</sequence>
<evidence type="ECO:0000313" key="18">
    <source>
        <dbReference type="Proteomes" id="UP000314987"/>
    </source>
</evidence>
<dbReference type="GeneTree" id="ENSGT00390000003344"/>
<evidence type="ECO:0000256" key="9">
    <source>
        <dbReference type="ARBA" id="ARBA00023228"/>
    </source>
</evidence>
<dbReference type="RefSeq" id="XP_027698576.1">
    <property type="nucleotide sequence ID" value="XM_027842775.1"/>
</dbReference>